<proteinExistence type="predicted"/>
<evidence type="ECO:0000313" key="2">
    <source>
        <dbReference type="Proteomes" id="UP000280008"/>
    </source>
</evidence>
<reference evidence="1 2" key="1">
    <citation type="submission" date="2018-10" db="EMBL/GenBank/DDBJ databases">
        <title>Sequencing the genomes of 1000 actinobacteria strains.</title>
        <authorList>
            <person name="Klenk H.-P."/>
        </authorList>
    </citation>
    <scope>NUCLEOTIDE SEQUENCE [LARGE SCALE GENOMIC DNA]</scope>
    <source>
        <strain evidence="1 2">DSM 17894</strain>
    </source>
</reference>
<sequence>MPHEVKPFRIPFSETWRVGEWQLFRDGNWQALPDLLEDWDADTDLHVRQMIDVDREAVIEQSGLHPGAALVLTASWSSSSNQMTDLIDRVSVLERVVTLEATLPSGRIGGVLTITTTLALGRSEDAGAVASAHEPGSVLLDSTTTLALEGDGAMFPVAVIDFAATPFDVDSSWFLEVSSDLDAPFLGVFQLLVNERDEELVRAITRPSSDAGDRQLVFGLEEGVAGVLAEAALAMRTELRDGGTWEAGTVGSVLESMLDDVESRGLSLPGSGPEAASDFRSRLSGVVRSLGYGRTFT</sequence>
<keyword evidence="2" id="KW-1185">Reference proteome</keyword>
<comment type="caution">
    <text evidence="1">The sequence shown here is derived from an EMBL/GenBank/DDBJ whole genome shotgun (WGS) entry which is preliminary data.</text>
</comment>
<dbReference type="Proteomes" id="UP000280008">
    <property type="component" value="Unassembled WGS sequence"/>
</dbReference>
<protein>
    <submittedName>
        <fullName evidence="1">Uncharacterized protein</fullName>
    </submittedName>
</protein>
<name>A0A495ICY8_9MICO</name>
<evidence type="ECO:0000313" key="1">
    <source>
        <dbReference type="EMBL" id="RKR73490.1"/>
    </source>
</evidence>
<accession>A0A495ICY8</accession>
<organism evidence="1 2">
    <name type="scientific">Frondihabitans australicus</name>
    <dbReference type="NCBI Taxonomy" id="386892"/>
    <lineage>
        <taxon>Bacteria</taxon>
        <taxon>Bacillati</taxon>
        <taxon>Actinomycetota</taxon>
        <taxon>Actinomycetes</taxon>
        <taxon>Micrococcales</taxon>
        <taxon>Microbacteriaceae</taxon>
        <taxon>Frondihabitans</taxon>
    </lineage>
</organism>
<dbReference type="EMBL" id="RBKS01000001">
    <property type="protein sequence ID" value="RKR73490.1"/>
    <property type="molecule type" value="Genomic_DNA"/>
</dbReference>
<gene>
    <name evidence="1" type="ORF">C8E83_0583</name>
</gene>
<dbReference type="AlphaFoldDB" id="A0A495ICY8"/>